<protein>
    <submittedName>
        <fullName evidence="1">Uncharacterized protein</fullName>
    </submittedName>
</protein>
<gene>
    <name evidence="1" type="ORF">MRB53_020527</name>
</gene>
<sequence>MYIYKLSAVSNRISCVEFLGLWKMERLQQSKRLEQRGRPTSNLIHSRTSIWKINLPHRRQWRTSLSH</sequence>
<evidence type="ECO:0000313" key="2">
    <source>
        <dbReference type="Proteomes" id="UP001234297"/>
    </source>
</evidence>
<keyword evidence="2" id="KW-1185">Reference proteome</keyword>
<organism evidence="1 2">
    <name type="scientific">Persea americana</name>
    <name type="common">Avocado</name>
    <dbReference type="NCBI Taxonomy" id="3435"/>
    <lineage>
        <taxon>Eukaryota</taxon>
        <taxon>Viridiplantae</taxon>
        <taxon>Streptophyta</taxon>
        <taxon>Embryophyta</taxon>
        <taxon>Tracheophyta</taxon>
        <taxon>Spermatophyta</taxon>
        <taxon>Magnoliopsida</taxon>
        <taxon>Magnoliidae</taxon>
        <taxon>Laurales</taxon>
        <taxon>Lauraceae</taxon>
        <taxon>Persea</taxon>
    </lineage>
</organism>
<accession>A0ACC2L1M4</accession>
<name>A0ACC2L1M4_PERAE</name>
<dbReference type="Proteomes" id="UP001234297">
    <property type="component" value="Chromosome 6"/>
</dbReference>
<reference evidence="1 2" key="1">
    <citation type="journal article" date="2022" name="Hortic Res">
        <title>A haplotype resolved chromosomal level avocado genome allows analysis of novel avocado genes.</title>
        <authorList>
            <person name="Nath O."/>
            <person name="Fletcher S.J."/>
            <person name="Hayward A."/>
            <person name="Shaw L.M."/>
            <person name="Masouleh A.K."/>
            <person name="Furtado A."/>
            <person name="Henry R.J."/>
            <person name="Mitter N."/>
        </authorList>
    </citation>
    <scope>NUCLEOTIDE SEQUENCE [LARGE SCALE GENOMIC DNA]</scope>
    <source>
        <strain evidence="2">cv. Hass</strain>
    </source>
</reference>
<dbReference type="EMBL" id="CM056814">
    <property type="protein sequence ID" value="KAJ8627220.1"/>
    <property type="molecule type" value="Genomic_DNA"/>
</dbReference>
<proteinExistence type="predicted"/>
<evidence type="ECO:0000313" key="1">
    <source>
        <dbReference type="EMBL" id="KAJ8627220.1"/>
    </source>
</evidence>
<comment type="caution">
    <text evidence="1">The sequence shown here is derived from an EMBL/GenBank/DDBJ whole genome shotgun (WGS) entry which is preliminary data.</text>
</comment>